<dbReference type="RefSeq" id="WP_264990061.1">
    <property type="nucleotide sequence ID" value="NZ_BRZA01000006.1"/>
</dbReference>
<evidence type="ECO:0008006" key="5">
    <source>
        <dbReference type="Google" id="ProtNLM"/>
    </source>
</evidence>
<evidence type="ECO:0000256" key="1">
    <source>
        <dbReference type="SAM" id="MobiDB-lite"/>
    </source>
</evidence>
<proteinExistence type="predicted"/>
<feature type="region of interest" description="Disordered" evidence="1">
    <location>
        <begin position="278"/>
        <end position="297"/>
    </location>
</feature>
<protein>
    <recommendedName>
        <fullName evidence="5">SbsC C-terminal domain-containing protein</fullName>
    </recommendedName>
</protein>
<reference evidence="3" key="1">
    <citation type="submission" date="2022-08" db="EMBL/GenBank/DDBJ databases">
        <title>Draft genome sequence of Lysinibacillus sp. strain KH24.</title>
        <authorList>
            <person name="Kanbe H."/>
            <person name="Itoh H."/>
        </authorList>
    </citation>
    <scope>NUCLEOTIDE SEQUENCE</scope>
    <source>
        <strain evidence="3">KH24</strain>
    </source>
</reference>
<dbReference type="Proteomes" id="UP001065593">
    <property type="component" value="Unassembled WGS sequence"/>
</dbReference>
<feature type="chain" id="PRO_5047401061" description="SbsC C-terminal domain-containing protein" evidence="2">
    <location>
        <begin position="28"/>
        <end position="423"/>
    </location>
</feature>
<keyword evidence="4" id="KW-1185">Reference proteome</keyword>
<sequence>MKHTKKLALLALIAAPALIYTPTTTLAAEPTTIVADSASVYNVIQLISTINNAAATFQTSLDAALKAYNALNEVDKQAVTNYSTLSAHQQTRLSYKKLAAQIEEKLASVPATAVNYYQNVLDTRDWYNTLNAAQKSFVSTATQKLLTSALTPNTTVDQVTSKIKLLNSSRSTFHQDVATVRAELNALRKANPYISFPTNTEALLIEAEQLVVRDKSAAQNVEKMIKALSPKTASKMDVQAAKTAFEALTPTQQQLVSNVWTLADYVKGNFTLPTTKADNSTPTLSSSAAKPGKTTAMGKTKNTYTAQINVADTEDNSKRFVLTTKSNMTLIVPPLNALLNEDSGVMEISLSKVGNRIKFHATLNKKLVEFDTAISLIIEDLPKSVKIVRINEFGMQETVPYTIDGDRYTVETTTSGTFQLIYN</sequence>
<comment type="caution">
    <text evidence="3">The sequence shown here is derived from an EMBL/GenBank/DDBJ whole genome shotgun (WGS) entry which is preliminary data.</text>
</comment>
<keyword evidence="2" id="KW-0732">Signal</keyword>
<gene>
    <name evidence="3" type="ORF">LYSBPC_32710</name>
</gene>
<feature type="signal peptide" evidence="2">
    <location>
        <begin position="1"/>
        <end position="27"/>
    </location>
</feature>
<evidence type="ECO:0000256" key="2">
    <source>
        <dbReference type="SAM" id="SignalP"/>
    </source>
</evidence>
<name>A0ABQ5NP82_9BACI</name>
<accession>A0ABQ5NP82</accession>
<evidence type="ECO:0000313" key="3">
    <source>
        <dbReference type="EMBL" id="GLC90144.1"/>
    </source>
</evidence>
<feature type="compositionally biased region" description="Polar residues" evidence="1">
    <location>
        <begin position="278"/>
        <end position="288"/>
    </location>
</feature>
<dbReference type="EMBL" id="BRZA01000006">
    <property type="protein sequence ID" value="GLC90144.1"/>
    <property type="molecule type" value="Genomic_DNA"/>
</dbReference>
<organism evidence="3 4">
    <name type="scientific">Lysinibacillus piscis</name>
    <dbReference type="NCBI Taxonomy" id="2518931"/>
    <lineage>
        <taxon>Bacteria</taxon>
        <taxon>Bacillati</taxon>
        <taxon>Bacillota</taxon>
        <taxon>Bacilli</taxon>
        <taxon>Bacillales</taxon>
        <taxon>Bacillaceae</taxon>
        <taxon>Lysinibacillus</taxon>
    </lineage>
</organism>
<evidence type="ECO:0000313" key="4">
    <source>
        <dbReference type="Proteomes" id="UP001065593"/>
    </source>
</evidence>